<evidence type="ECO:0000313" key="2">
    <source>
        <dbReference type="Proteomes" id="UP000691718"/>
    </source>
</evidence>
<sequence>MFVYNKIFNYQAIFDKSVESLHSKLTSSDFKKYPAQIEVYNNIVKNLKLYDVDVIPSKVLPASLLLINDYITDNKVKGLQCCISVLQCLNGRDFQEGNYYDVIYNSLKKVISEKDIEVTKLVFQCFQALYDVLPEDVKHTKVEDMYVNVLDQLYVESNLYRKAECINFTRILITMLKIHCASRSVFLTIIGDNLDLCCNETVADILLHKILQALKEWIRYCWCIWKLSAGHKILSNLFKVLYTCKNDDLVTEIQSTIIIIIRLCSDDDRKNITHELDLIICTMDNVFLNRISAIKKCIL</sequence>
<keyword evidence="2" id="KW-1185">Reference proteome</keyword>
<protein>
    <submittedName>
        <fullName evidence="1">(apollo) hypothetical protein</fullName>
    </submittedName>
</protein>
<comment type="caution">
    <text evidence="1">The sequence shown here is derived from an EMBL/GenBank/DDBJ whole genome shotgun (WGS) entry which is preliminary data.</text>
</comment>
<dbReference type="OrthoDB" id="6417021at2759"/>
<reference evidence="1" key="1">
    <citation type="submission" date="2021-04" db="EMBL/GenBank/DDBJ databases">
        <authorList>
            <person name="Tunstrom K."/>
        </authorList>
    </citation>
    <scope>NUCLEOTIDE SEQUENCE</scope>
</reference>
<dbReference type="EMBL" id="CAJQZP010000885">
    <property type="protein sequence ID" value="CAG4991616.1"/>
    <property type="molecule type" value="Genomic_DNA"/>
</dbReference>
<proteinExistence type="predicted"/>
<dbReference type="Proteomes" id="UP000691718">
    <property type="component" value="Unassembled WGS sequence"/>
</dbReference>
<gene>
    <name evidence="1" type="ORF">PAPOLLO_LOCUS12149</name>
</gene>
<organism evidence="1 2">
    <name type="scientific">Parnassius apollo</name>
    <name type="common">Apollo butterfly</name>
    <name type="synonym">Papilio apollo</name>
    <dbReference type="NCBI Taxonomy" id="110799"/>
    <lineage>
        <taxon>Eukaryota</taxon>
        <taxon>Metazoa</taxon>
        <taxon>Ecdysozoa</taxon>
        <taxon>Arthropoda</taxon>
        <taxon>Hexapoda</taxon>
        <taxon>Insecta</taxon>
        <taxon>Pterygota</taxon>
        <taxon>Neoptera</taxon>
        <taxon>Endopterygota</taxon>
        <taxon>Lepidoptera</taxon>
        <taxon>Glossata</taxon>
        <taxon>Ditrysia</taxon>
        <taxon>Papilionoidea</taxon>
        <taxon>Papilionidae</taxon>
        <taxon>Parnassiinae</taxon>
        <taxon>Parnassini</taxon>
        <taxon>Parnassius</taxon>
        <taxon>Parnassius</taxon>
    </lineage>
</organism>
<accession>A0A8S3WYP4</accession>
<evidence type="ECO:0000313" key="1">
    <source>
        <dbReference type="EMBL" id="CAG4991616.1"/>
    </source>
</evidence>
<dbReference type="AlphaFoldDB" id="A0A8S3WYP4"/>
<name>A0A8S3WYP4_PARAO</name>